<reference evidence="1" key="1">
    <citation type="submission" date="2016-10" db="EMBL/GenBank/DDBJ databases">
        <title>Sequence of Gallionella enrichment culture.</title>
        <authorList>
            <person name="Poehlein A."/>
            <person name="Muehling M."/>
            <person name="Daniel R."/>
        </authorList>
    </citation>
    <scope>NUCLEOTIDE SEQUENCE</scope>
</reference>
<proteinExistence type="predicted"/>
<gene>
    <name evidence="1" type="ORF">GALL_453760</name>
</gene>
<dbReference type="EMBL" id="MLJW01003044">
    <property type="protein sequence ID" value="OIQ72994.1"/>
    <property type="molecule type" value="Genomic_DNA"/>
</dbReference>
<protein>
    <submittedName>
        <fullName evidence="1">Uncharacterized protein</fullName>
    </submittedName>
</protein>
<sequence>MNLEGDTSQRLDFRTCTAQAKALFDAVEFEQYVHARGFQHAK</sequence>
<organism evidence="1">
    <name type="scientific">mine drainage metagenome</name>
    <dbReference type="NCBI Taxonomy" id="410659"/>
    <lineage>
        <taxon>unclassified sequences</taxon>
        <taxon>metagenomes</taxon>
        <taxon>ecological metagenomes</taxon>
    </lineage>
</organism>
<name>A0A1J5PPB4_9ZZZZ</name>
<comment type="caution">
    <text evidence="1">The sequence shown here is derived from an EMBL/GenBank/DDBJ whole genome shotgun (WGS) entry which is preliminary data.</text>
</comment>
<dbReference type="AlphaFoldDB" id="A0A1J5PPB4"/>
<accession>A0A1J5PPB4</accession>
<evidence type="ECO:0000313" key="1">
    <source>
        <dbReference type="EMBL" id="OIQ72994.1"/>
    </source>
</evidence>